<name>A0ABY0GT68_9PEZI</name>
<reference evidence="2 3" key="1">
    <citation type="submission" date="2018-06" db="EMBL/GenBank/DDBJ databases">
        <title>Complete Genomes of Monosporascus.</title>
        <authorList>
            <person name="Robinson A.J."/>
            <person name="Natvig D.O."/>
        </authorList>
    </citation>
    <scope>NUCLEOTIDE SEQUENCE [LARGE SCALE GENOMIC DNA]</scope>
    <source>
        <strain evidence="2 3">CBS 609.92</strain>
    </source>
</reference>
<evidence type="ECO:0000313" key="3">
    <source>
        <dbReference type="Proteomes" id="UP000294003"/>
    </source>
</evidence>
<comment type="caution">
    <text evidence="2">The sequence shown here is derived from an EMBL/GenBank/DDBJ whole genome shotgun (WGS) entry which is preliminary data.</text>
</comment>
<dbReference type="Proteomes" id="UP000294003">
    <property type="component" value="Unassembled WGS sequence"/>
</dbReference>
<proteinExistence type="predicted"/>
<organism evidence="2 3">
    <name type="scientific">Monosporascus cannonballus</name>
    <dbReference type="NCBI Taxonomy" id="155416"/>
    <lineage>
        <taxon>Eukaryota</taxon>
        <taxon>Fungi</taxon>
        <taxon>Dikarya</taxon>
        <taxon>Ascomycota</taxon>
        <taxon>Pezizomycotina</taxon>
        <taxon>Sordariomycetes</taxon>
        <taxon>Xylariomycetidae</taxon>
        <taxon>Xylariales</taxon>
        <taxon>Xylariales incertae sedis</taxon>
        <taxon>Monosporascus</taxon>
    </lineage>
</organism>
<evidence type="ECO:0000256" key="1">
    <source>
        <dbReference type="SAM" id="MobiDB-lite"/>
    </source>
</evidence>
<dbReference type="EMBL" id="QJNS01000504">
    <property type="protein sequence ID" value="RYO77067.1"/>
    <property type="molecule type" value="Genomic_DNA"/>
</dbReference>
<evidence type="ECO:0000313" key="2">
    <source>
        <dbReference type="EMBL" id="RYO77067.1"/>
    </source>
</evidence>
<keyword evidence="3" id="KW-1185">Reference proteome</keyword>
<gene>
    <name evidence="2" type="ORF">DL762_009503</name>
</gene>
<feature type="compositionally biased region" description="Acidic residues" evidence="1">
    <location>
        <begin position="1"/>
        <end position="15"/>
    </location>
</feature>
<protein>
    <submittedName>
        <fullName evidence="2">Uncharacterized protein</fullName>
    </submittedName>
</protein>
<accession>A0ABY0GT68</accession>
<feature type="region of interest" description="Disordered" evidence="1">
    <location>
        <begin position="1"/>
        <end position="36"/>
    </location>
</feature>
<sequence>MVDVKEEDSEDELGPSDDRLHERFGDEPNGRYTGWDEREGRPVLYVEHRATGIVRPQDDDGLQVRLGVLRIPRRWGVTS</sequence>
<feature type="compositionally biased region" description="Basic and acidic residues" evidence="1">
    <location>
        <begin position="16"/>
        <end position="36"/>
    </location>
</feature>